<dbReference type="InterPro" id="IPR028973">
    <property type="entry name" value="PhnB-like"/>
</dbReference>
<dbReference type="InterPro" id="IPR029068">
    <property type="entry name" value="Glyas_Bleomycin-R_OHBP_Dase"/>
</dbReference>
<dbReference type="PANTHER" id="PTHR33990">
    <property type="entry name" value="PROTEIN YJDN-RELATED"/>
    <property type="match status" value="1"/>
</dbReference>
<dbReference type="EMBL" id="JABACI010000001">
    <property type="protein sequence ID" value="NLP83115.1"/>
    <property type="molecule type" value="Genomic_DNA"/>
</dbReference>
<dbReference type="SUPFAM" id="SSF54593">
    <property type="entry name" value="Glyoxalase/Bleomycin resistance protein/Dihydroxybiphenyl dioxygenase"/>
    <property type="match status" value="1"/>
</dbReference>
<sequence length="138" mass="15030">MPSLNPYLSFKNEAREAMTFYQSVFGGDLDVNTFGEYEGMVQDPAENDLIMHAQLTSPDGFVLMGADTPSGMEYQKPAGISVSVSGDDETSLQGYWDKLADGGTIVMPLDTPPWGGKFGMLTDKFGIDWMISIDPAQD</sequence>
<dbReference type="Pfam" id="PF06983">
    <property type="entry name" value="3-dmu-9_3-mt"/>
    <property type="match status" value="1"/>
</dbReference>
<feature type="domain" description="PhnB-like" evidence="1">
    <location>
        <begin position="5"/>
        <end position="131"/>
    </location>
</feature>
<accession>A0ABX1KAF9</accession>
<evidence type="ECO:0000313" key="3">
    <source>
        <dbReference type="Proteomes" id="UP001429745"/>
    </source>
</evidence>
<reference evidence="2 3" key="1">
    <citation type="submission" date="2020-04" db="EMBL/GenBank/DDBJ databases">
        <title>CFH 90308 Microbacterium sp.</title>
        <authorList>
            <person name="Nie G."/>
            <person name="Ming H."/>
            <person name="Xia T."/>
        </authorList>
    </citation>
    <scope>NUCLEOTIDE SEQUENCE [LARGE SCALE GENOMIC DNA]</scope>
    <source>
        <strain evidence="2 3">CFH 90308</strain>
    </source>
</reference>
<dbReference type="CDD" id="cd06588">
    <property type="entry name" value="PhnB_like"/>
    <property type="match status" value="1"/>
</dbReference>
<proteinExistence type="predicted"/>
<gene>
    <name evidence="2" type="ORF">HF576_04585</name>
</gene>
<dbReference type="RefSeq" id="WP_168911554.1">
    <property type="nucleotide sequence ID" value="NZ_JABACI010000001.1"/>
</dbReference>
<evidence type="ECO:0000259" key="1">
    <source>
        <dbReference type="Pfam" id="PF06983"/>
    </source>
</evidence>
<comment type="caution">
    <text evidence="2">The sequence shown here is derived from an EMBL/GenBank/DDBJ whole genome shotgun (WGS) entry which is preliminary data.</text>
</comment>
<dbReference type="Proteomes" id="UP001429745">
    <property type="component" value="Unassembled WGS sequence"/>
</dbReference>
<organism evidence="2 3">
    <name type="scientific">Microbacterium salsuginis</name>
    <dbReference type="NCBI Taxonomy" id="2722803"/>
    <lineage>
        <taxon>Bacteria</taxon>
        <taxon>Bacillati</taxon>
        <taxon>Actinomycetota</taxon>
        <taxon>Actinomycetes</taxon>
        <taxon>Micrococcales</taxon>
        <taxon>Microbacteriaceae</taxon>
        <taxon>Microbacterium</taxon>
    </lineage>
</organism>
<dbReference type="Gene3D" id="3.10.180.10">
    <property type="entry name" value="2,3-Dihydroxybiphenyl 1,2-Dioxygenase, domain 1"/>
    <property type="match status" value="1"/>
</dbReference>
<evidence type="ECO:0000313" key="2">
    <source>
        <dbReference type="EMBL" id="NLP83115.1"/>
    </source>
</evidence>
<keyword evidence="3" id="KW-1185">Reference proteome</keyword>
<protein>
    <submittedName>
        <fullName evidence="2">VOC family protein</fullName>
    </submittedName>
</protein>
<name>A0ABX1KAF9_9MICO</name>
<dbReference type="PANTHER" id="PTHR33990:SF1">
    <property type="entry name" value="PROTEIN YJDN"/>
    <property type="match status" value="1"/>
</dbReference>